<protein>
    <submittedName>
        <fullName evidence="1">Uncharacterized protein</fullName>
    </submittedName>
</protein>
<dbReference type="AlphaFoldDB" id="A0AAW1LZC0"/>
<proteinExistence type="predicted"/>
<name>A0AAW1LZC0_POPJA</name>
<reference evidence="1 2" key="1">
    <citation type="journal article" date="2024" name="BMC Genomics">
        <title>De novo assembly and annotation of Popillia japonica's genome with initial clues to its potential as an invasive pest.</title>
        <authorList>
            <person name="Cucini C."/>
            <person name="Boschi S."/>
            <person name="Funari R."/>
            <person name="Cardaioli E."/>
            <person name="Iannotti N."/>
            <person name="Marturano G."/>
            <person name="Paoli F."/>
            <person name="Bruttini M."/>
            <person name="Carapelli A."/>
            <person name="Frati F."/>
            <person name="Nardi F."/>
        </authorList>
    </citation>
    <scope>NUCLEOTIDE SEQUENCE [LARGE SCALE GENOMIC DNA]</scope>
    <source>
        <strain evidence="1">DMR45628</strain>
    </source>
</reference>
<evidence type="ECO:0000313" key="2">
    <source>
        <dbReference type="Proteomes" id="UP001458880"/>
    </source>
</evidence>
<accession>A0AAW1LZC0</accession>
<evidence type="ECO:0000313" key="1">
    <source>
        <dbReference type="EMBL" id="KAK9738923.1"/>
    </source>
</evidence>
<dbReference type="EMBL" id="JASPKY010000080">
    <property type="protein sequence ID" value="KAK9738923.1"/>
    <property type="molecule type" value="Genomic_DNA"/>
</dbReference>
<dbReference type="Proteomes" id="UP001458880">
    <property type="component" value="Unassembled WGS sequence"/>
</dbReference>
<keyword evidence="2" id="KW-1185">Reference proteome</keyword>
<gene>
    <name evidence="1" type="ORF">QE152_g9425</name>
</gene>
<comment type="caution">
    <text evidence="1">The sequence shown here is derived from an EMBL/GenBank/DDBJ whole genome shotgun (WGS) entry which is preliminary data.</text>
</comment>
<sequence length="67" mass="7835">MIKEEQPHVDHVKFNINCQNGDTGQCKEKKRFTFKQKISLCMLATVEQGKEKIYIQTEDLPMHVSHC</sequence>
<organism evidence="1 2">
    <name type="scientific">Popillia japonica</name>
    <name type="common">Japanese beetle</name>
    <dbReference type="NCBI Taxonomy" id="7064"/>
    <lineage>
        <taxon>Eukaryota</taxon>
        <taxon>Metazoa</taxon>
        <taxon>Ecdysozoa</taxon>
        <taxon>Arthropoda</taxon>
        <taxon>Hexapoda</taxon>
        <taxon>Insecta</taxon>
        <taxon>Pterygota</taxon>
        <taxon>Neoptera</taxon>
        <taxon>Endopterygota</taxon>
        <taxon>Coleoptera</taxon>
        <taxon>Polyphaga</taxon>
        <taxon>Scarabaeiformia</taxon>
        <taxon>Scarabaeidae</taxon>
        <taxon>Rutelinae</taxon>
        <taxon>Popillia</taxon>
    </lineage>
</organism>